<dbReference type="RefSeq" id="XP_010430830.1">
    <property type="nucleotide sequence ID" value="XM_010432528.1"/>
</dbReference>
<dbReference type="SMART" id="SM00256">
    <property type="entry name" value="FBOX"/>
    <property type="match status" value="1"/>
</dbReference>
<protein>
    <submittedName>
        <fullName evidence="3">F-box protein At3g28280</fullName>
    </submittedName>
</protein>
<accession>A0ABM0TSZ0</accession>
<evidence type="ECO:0000313" key="3">
    <source>
        <dbReference type="RefSeq" id="XP_010430830.1"/>
    </source>
</evidence>
<dbReference type="Pfam" id="PF24750">
    <property type="entry name" value="b-prop_At3g26010-like"/>
    <property type="match status" value="1"/>
</dbReference>
<organism evidence="2 3">
    <name type="scientific">Camelina sativa</name>
    <name type="common">False flax</name>
    <name type="synonym">Myagrum sativum</name>
    <dbReference type="NCBI Taxonomy" id="90675"/>
    <lineage>
        <taxon>Eukaryota</taxon>
        <taxon>Viridiplantae</taxon>
        <taxon>Streptophyta</taxon>
        <taxon>Embryophyta</taxon>
        <taxon>Tracheophyta</taxon>
        <taxon>Spermatophyta</taxon>
        <taxon>Magnoliopsida</taxon>
        <taxon>eudicotyledons</taxon>
        <taxon>Gunneridae</taxon>
        <taxon>Pentapetalae</taxon>
        <taxon>rosids</taxon>
        <taxon>malvids</taxon>
        <taxon>Brassicales</taxon>
        <taxon>Brassicaceae</taxon>
        <taxon>Camelineae</taxon>
        <taxon>Camelina</taxon>
    </lineage>
</organism>
<feature type="domain" description="F-box" evidence="1">
    <location>
        <begin position="4"/>
        <end position="44"/>
    </location>
</feature>
<dbReference type="InterPro" id="IPR001810">
    <property type="entry name" value="F-box_dom"/>
</dbReference>
<dbReference type="SUPFAM" id="SSF81383">
    <property type="entry name" value="F-box domain"/>
    <property type="match status" value="1"/>
</dbReference>
<keyword evidence="2" id="KW-1185">Reference proteome</keyword>
<reference evidence="2" key="1">
    <citation type="journal article" date="2014" name="Nat. Commun.">
        <title>The emerging biofuel crop Camelina sativa retains a highly undifferentiated hexaploid genome structure.</title>
        <authorList>
            <person name="Kagale S."/>
            <person name="Koh C."/>
            <person name="Nixon J."/>
            <person name="Bollina V."/>
            <person name="Clarke W.E."/>
            <person name="Tuteja R."/>
            <person name="Spillane C."/>
            <person name="Robinson S.J."/>
            <person name="Links M.G."/>
            <person name="Clarke C."/>
            <person name="Higgins E.E."/>
            <person name="Huebert T."/>
            <person name="Sharpe A.G."/>
            <person name="Parkin I.A."/>
        </authorList>
    </citation>
    <scope>NUCLEOTIDE SEQUENCE [LARGE SCALE GENOMIC DNA]</scope>
    <source>
        <strain evidence="2">cv. DH55</strain>
    </source>
</reference>
<dbReference type="Gene3D" id="1.20.1280.50">
    <property type="match status" value="1"/>
</dbReference>
<sequence length="337" mass="38650">MNPLTEDLWEIILARLPIKMIKSSKLVCKQWKSIVESPYFRDLFLSLHENSHCSSWSLMFSCSTREIVAHYGCDTWGLPRSLGFYISSFLTNKFKTQNGMLKVWAYTGDVGLILISENYVCAKNRSLYVANPISQECVRTPSHAHLKEYSCPLGMATQTENGILLGYKVVMVDFTAKHFSLLIFSSETGLWSHKMVHKNFTLRYNTTISLPEKIHWLSKSDQEEIVVSMDLYVTGSIQCRLTPFPDSGKHPRFVRYLLTCQGSLMYMNIVSVTKVDGSVEDKLCLWRLKSGEWQLVSQITPTFIETGFEYFPLGINPFDDKKSILLEQQGQKQVVIY</sequence>
<dbReference type="InterPro" id="IPR056592">
    <property type="entry name" value="Beta-prop_At3g26010-like"/>
</dbReference>
<dbReference type="Proteomes" id="UP000694864">
    <property type="component" value="Chromosome 9"/>
</dbReference>
<gene>
    <name evidence="3" type="primary">LOC104715077</name>
</gene>
<dbReference type="PANTHER" id="PTHR31672">
    <property type="entry name" value="BNACNNG10540D PROTEIN"/>
    <property type="match status" value="1"/>
</dbReference>
<evidence type="ECO:0000259" key="1">
    <source>
        <dbReference type="SMART" id="SM00256"/>
    </source>
</evidence>
<reference evidence="3" key="2">
    <citation type="submission" date="2025-08" db="UniProtKB">
        <authorList>
            <consortium name="RefSeq"/>
        </authorList>
    </citation>
    <scope>IDENTIFICATION</scope>
    <source>
        <tissue evidence="3">Leaf</tissue>
    </source>
</reference>
<dbReference type="GeneID" id="104715077"/>
<dbReference type="InterPro" id="IPR050796">
    <property type="entry name" value="SCF_F-box_component"/>
</dbReference>
<dbReference type="Pfam" id="PF00646">
    <property type="entry name" value="F-box"/>
    <property type="match status" value="1"/>
</dbReference>
<proteinExistence type="predicted"/>
<dbReference type="InterPro" id="IPR036047">
    <property type="entry name" value="F-box-like_dom_sf"/>
</dbReference>
<name>A0ABM0TSZ0_CAMSA</name>
<evidence type="ECO:0000313" key="2">
    <source>
        <dbReference type="Proteomes" id="UP000694864"/>
    </source>
</evidence>